<dbReference type="GO" id="GO:0032183">
    <property type="term" value="F:SUMO binding"/>
    <property type="evidence" value="ECO:0007669"/>
    <property type="project" value="TreeGrafter"/>
</dbReference>
<keyword evidence="7" id="KW-1185">Reference proteome</keyword>
<keyword evidence="1" id="KW-0479">Metal-binding</keyword>
<protein>
    <recommendedName>
        <fullName evidence="5">RING-type domain-containing protein</fullName>
    </recommendedName>
</protein>
<evidence type="ECO:0000313" key="7">
    <source>
        <dbReference type="Proteomes" id="UP001222027"/>
    </source>
</evidence>
<organism evidence="6 7">
    <name type="scientific">Ensete ventricosum</name>
    <name type="common">Abyssinian banana</name>
    <name type="synonym">Musa ensete</name>
    <dbReference type="NCBI Taxonomy" id="4639"/>
    <lineage>
        <taxon>Eukaryota</taxon>
        <taxon>Viridiplantae</taxon>
        <taxon>Streptophyta</taxon>
        <taxon>Embryophyta</taxon>
        <taxon>Tracheophyta</taxon>
        <taxon>Spermatophyta</taxon>
        <taxon>Magnoliopsida</taxon>
        <taxon>Liliopsida</taxon>
        <taxon>Zingiberales</taxon>
        <taxon>Musaceae</taxon>
        <taxon>Ensete</taxon>
    </lineage>
</organism>
<feature type="domain" description="RING-type" evidence="5">
    <location>
        <begin position="156"/>
        <end position="194"/>
    </location>
</feature>
<keyword evidence="2 4" id="KW-0863">Zinc-finger</keyword>
<proteinExistence type="predicted"/>
<accession>A0AAV8PZ37</accession>
<dbReference type="InterPro" id="IPR049627">
    <property type="entry name" value="SLX8"/>
</dbReference>
<dbReference type="GO" id="GO:0033768">
    <property type="term" value="C:SUMO-targeted ubiquitin ligase complex"/>
    <property type="evidence" value="ECO:0007669"/>
    <property type="project" value="TreeGrafter"/>
</dbReference>
<name>A0AAV8PZ37_ENSVE</name>
<dbReference type="SMART" id="SM00184">
    <property type="entry name" value="RING"/>
    <property type="match status" value="1"/>
</dbReference>
<evidence type="ECO:0000256" key="4">
    <source>
        <dbReference type="PROSITE-ProRule" id="PRU00175"/>
    </source>
</evidence>
<comment type="caution">
    <text evidence="6">The sequence shown here is derived from an EMBL/GenBank/DDBJ whole genome shotgun (WGS) entry which is preliminary data.</text>
</comment>
<dbReference type="GO" id="GO:0061630">
    <property type="term" value="F:ubiquitin protein ligase activity"/>
    <property type="evidence" value="ECO:0007669"/>
    <property type="project" value="InterPro"/>
</dbReference>
<dbReference type="PROSITE" id="PS50089">
    <property type="entry name" value="ZF_RING_2"/>
    <property type="match status" value="1"/>
</dbReference>
<evidence type="ECO:0000256" key="3">
    <source>
        <dbReference type="ARBA" id="ARBA00022833"/>
    </source>
</evidence>
<gene>
    <name evidence="6" type="ORF">OPV22_032724</name>
</gene>
<dbReference type="Proteomes" id="UP001222027">
    <property type="component" value="Unassembled WGS sequence"/>
</dbReference>
<dbReference type="Gene3D" id="3.30.40.10">
    <property type="entry name" value="Zinc/RING finger domain, C3HC4 (zinc finger)"/>
    <property type="match status" value="1"/>
</dbReference>
<dbReference type="InterPro" id="IPR013083">
    <property type="entry name" value="Znf_RING/FYVE/PHD"/>
</dbReference>
<dbReference type="PROSITE" id="PS00518">
    <property type="entry name" value="ZF_RING_1"/>
    <property type="match status" value="1"/>
</dbReference>
<dbReference type="PANTHER" id="PTHR47094:SF17">
    <property type="entry name" value="E3 UBIQUITIN-PROTEIN LIGASE COMPLEX SLX8-RFP SUBUNIT SLX8-LIKE ISOFORM X1"/>
    <property type="match status" value="1"/>
</dbReference>
<evidence type="ECO:0000313" key="6">
    <source>
        <dbReference type="EMBL" id="KAJ8459798.1"/>
    </source>
</evidence>
<dbReference type="Pfam" id="PF13923">
    <property type="entry name" value="zf-C3HC4_2"/>
    <property type="match status" value="1"/>
</dbReference>
<dbReference type="EMBL" id="JAQQAF010000009">
    <property type="protein sequence ID" value="KAJ8459798.1"/>
    <property type="molecule type" value="Genomic_DNA"/>
</dbReference>
<dbReference type="GO" id="GO:0140082">
    <property type="term" value="F:SUMO-ubiquitin ligase activity"/>
    <property type="evidence" value="ECO:0007669"/>
    <property type="project" value="TreeGrafter"/>
</dbReference>
<evidence type="ECO:0000256" key="2">
    <source>
        <dbReference type="ARBA" id="ARBA00022771"/>
    </source>
</evidence>
<dbReference type="SUPFAM" id="SSF57850">
    <property type="entry name" value="RING/U-box"/>
    <property type="match status" value="1"/>
</dbReference>
<dbReference type="GO" id="GO:0006511">
    <property type="term" value="P:ubiquitin-dependent protein catabolic process"/>
    <property type="evidence" value="ECO:0007669"/>
    <property type="project" value="TreeGrafter"/>
</dbReference>
<sequence>MIDGAKRGWGFPSQRILGVNLVIMGRSRSSIGTVQDLELRLGLSPLYKGQSSAASCTRGYPEFILIEDDDDDVQMYPPSSGEAIRLDQYTSSLAPTIREDDLELRLGVGASNFYPRSSNGWNDPLEDRYKDPNAWKSGKASSSQYMSNIIEVKLRCAICMDTMKEETTTTCGHVFCKACIISAIRVQKRCPTCREKLSQSNIHRIYLPGSTS</sequence>
<dbReference type="InterPro" id="IPR017907">
    <property type="entry name" value="Znf_RING_CS"/>
</dbReference>
<reference evidence="6 7" key="1">
    <citation type="submission" date="2022-12" db="EMBL/GenBank/DDBJ databases">
        <title>Chromosome-scale assembly of the Ensete ventricosum genome.</title>
        <authorList>
            <person name="Dussert Y."/>
            <person name="Stocks J."/>
            <person name="Wendawek A."/>
            <person name="Woldeyes F."/>
            <person name="Nichols R.A."/>
            <person name="Borrell J.S."/>
        </authorList>
    </citation>
    <scope>NUCLEOTIDE SEQUENCE [LARGE SCALE GENOMIC DNA]</scope>
    <source>
        <strain evidence="7">cv. Maze</strain>
        <tissue evidence="6">Seeds</tissue>
    </source>
</reference>
<dbReference type="AlphaFoldDB" id="A0AAV8PZ37"/>
<dbReference type="PANTHER" id="PTHR47094">
    <property type="entry name" value="ELFLESS, ISOFORM B"/>
    <property type="match status" value="1"/>
</dbReference>
<dbReference type="InterPro" id="IPR001841">
    <property type="entry name" value="Znf_RING"/>
</dbReference>
<dbReference type="GO" id="GO:0008270">
    <property type="term" value="F:zinc ion binding"/>
    <property type="evidence" value="ECO:0007669"/>
    <property type="project" value="UniProtKB-KW"/>
</dbReference>
<evidence type="ECO:0000256" key="1">
    <source>
        <dbReference type="ARBA" id="ARBA00022723"/>
    </source>
</evidence>
<keyword evidence="3" id="KW-0862">Zinc</keyword>
<evidence type="ECO:0000259" key="5">
    <source>
        <dbReference type="PROSITE" id="PS50089"/>
    </source>
</evidence>